<dbReference type="Proteomes" id="UP000007800">
    <property type="component" value="Unassembled WGS sequence"/>
</dbReference>
<dbReference type="InParanoid" id="C5KEL5"/>
<dbReference type="GeneID" id="9053275"/>
<proteinExistence type="predicted"/>
<protein>
    <submittedName>
        <fullName evidence="2">Uncharacterized protein</fullName>
    </submittedName>
</protein>
<feature type="region of interest" description="Disordered" evidence="1">
    <location>
        <begin position="322"/>
        <end position="381"/>
    </location>
</feature>
<feature type="region of interest" description="Disordered" evidence="1">
    <location>
        <begin position="1"/>
        <end position="46"/>
    </location>
</feature>
<dbReference type="RefSeq" id="XP_002785357.1">
    <property type="nucleotide sequence ID" value="XM_002785311.1"/>
</dbReference>
<name>C5KEL5_PERM5</name>
<sequence length="381" mass="39279">MSAPAVPPTSSVLSPSTAFPEPPPVVGRGSRRSSRRVASSSSGPSLPARLDAVTADLLVSDEVPHLVPEAAATDQLAAEINAALFSLRPSAEIVDSIATCLQAGPERVGARTILRTVTRLLAARLPPSGSAAADPNPPRSGFGTVCHFDLPAALCARHLEGLDGRVIPSSSLLDTVTSNGSAEHLVATIATLELNLSVLGDTTPSHSPEVTPQSLLAASRASTSLAGKPNFRPSAFVPSLVRWCILALLTTNLPLAAVLGHLVWCSKYVELHGPYTAALYDQLHRSAVAASLRAGSSVTGAELGTCDSMLVIDCRSQMDRALRARGPPSSSGPSRQQQGFRPRRAAPYPSPPSVPSSSPPAPKPSPSGPASSRSSASGHPK</sequence>
<evidence type="ECO:0000313" key="2">
    <source>
        <dbReference type="EMBL" id="EER17153.1"/>
    </source>
</evidence>
<dbReference type="EMBL" id="GG672330">
    <property type="protein sequence ID" value="EER17153.1"/>
    <property type="molecule type" value="Genomic_DNA"/>
</dbReference>
<accession>C5KEL5</accession>
<feature type="compositionally biased region" description="Pro residues" evidence="1">
    <location>
        <begin position="348"/>
        <end position="367"/>
    </location>
</feature>
<feature type="compositionally biased region" description="Low complexity" evidence="1">
    <location>
        <begin position="36"/>
        <end position="46"/>
    </location>
</feature>
<dbReference type="AlphaFoldDB" id="C5KEL5"/>
<feature type="compositionally biased region" description="Low complexity" evidence="1">
    <location>
        <begin position="368"/>
        <end position="381"/>
    </location>
</feature>
<feature type="compositionally biased region" description="Low complexity" evidence="1">
    <location>
        <begin position="324"/>
        <end position="339"/>
    </location>
</feature>
<feature type="compositionally biased region" description="Low complexity" evidence="1">
    <location>
        <begin position="1"/>
        <end position="18"/>
    </location>
</feature>
<gene>
    <name evidence="2" type="ORF">Pmar_PMAR009588</name>
</gene>
<organism evidence="3">
    <name type="scientific">Perkinsus marinus (strain ATCC 50983 / TXsc)</name>
    <dbReference type="NCBI Taxonomy" id="423536"/>
    <lineage>
        <taxon>Eukaryota</taxon>
        <taxon>Sar</taxon>
        <taxon>Alveolata</taxon>
        <taxon>Perkinsozoa</taxon>
        <taxon>Perkinsea</taxon>
        <taxon>Perkinsida</taxon>
        <taxon>Perkinsidae</taxon>
        <taxon>Perkinsus</taxon>
    </lineage>
</organism>
<keyword evidence="3" id="KW-1185">Reference proteome</keyword>
<evidence type="ECO:0000313" key="3">
    <source>
        <dbReference type="Proteomes" id="UP000007800"/>
    </source>
</evidence>
<reference evidence="2 3" key="1">
    <citation type="submission" date="2008-07" db="EMBL/GenBank/DDBJ databases">
        <authorList>
            <person name="El-Sayed N."/>
            <person name="Caler E."/>
            <person name="Inman J."/>
            <person name="Amedeo P."/>
            <person name="Hass B."/>
            <person name="Wortman J."/>
        </authorList>
    </citation>
    <scope>NUCLEOTIDE SEQUENCE [LARGE SCALE GENOMIC DNA]</scope>
    <source>
        <strain evidence="3">ATCC 50983 / TXsc</strain>
    </source>
</reference>
<evidence type="ECO:0000256" key="1">
    <source>
        <dbReference type="SAM" id="MobiDB-lite"/>
    </source>
</evidence>